<organism evidence="1 2">
    <name type="scientific">Alcaligenes phenolicus</name>
    <dbReference type="NCBI Taxonomy" id="232846"/>
    <lineage>
        <taxon>Bacteria</taxon>
        <taxon>Pseudomonadati</taxon>
        <taxon>Pseudomonadota</taxon>
        <taxon>Betaproteobacteria</taxon>
        <taxon>Burkholderiales</taxon>
        <taxon>Alcaligenaceae</taxon>
        <taxon>Alcaligenes</taxon>
    </lineage>
</organism>
<evidence type="ECO:0000313" key="1">
    <source>
        <dbReference type="EMBL" id="MES5326175.1"/>
    </source>
</evidence>
<reference evidence="1 2" key="1">
    <citation type="submission" date="2024-06" db="EMBL/GenBank/DDBJ databases">
        <title>Alcaligenes phenolicus JC896.</title>
        <authorList>
            <person name="Venkata Ramana C."/>
            <person name="Sasikala C."/>
            <person name="Mahima D."/>
        </authorList>
    </citation>
    <scope>NUCLEOTIDE SEQUENCE [LARGE SCALE GENOMIC DNA]</scope>
    <source>
        <strain evidence="1 2">JC896</strain>
    </source>
</reference>
<dbReference type="Proteomes" id="UP001437419">
    <property type="component" value="Unassembled WGS sequence"/>
</dbReference>
<protein>
    <submittedName>
        <fullName evidence="1">Glycosyltransferase</fullName>
    </submittedName>
</protein>
<evidence type="ECO:0000313" key="2">
    <source>
        <dbReference type="Proteomes" id="UP001437419"/>
    </source>
</evidence>
<dbReference type="SUPFAM" id="SSF53756">
    <property type="entry name" value="UDP-Glycosyltransferase/glycogen phosphorylase"/>
    <property type="match status" value="1"/>
</dbReference>
<dbReference type="EMBL" id="JBEUDR010000006">
    <property type="protein sequence ID" value="MES5326175.1"/>
    <property type="molecule type" value="Genomic_DNA"/>
</dbReference>
<proteinExistence type="predicted"/>
<dbReference type="Gene3D" id="3.40.50.2000">
    <property type="entry name" value="Glycogen Phosphorylase B"/>
    <property type="match status" value="1"/>
</dbReference>
<dbReference type="RefSeq" id="WP_042486050.1">
    <property type="nucleotide sequence ID" value="NZ_JBEUDR010000006.1"/>
</dbReference>
<comment type="caution">
    <text evidence="1">The sequence shown here is derived from an EMBL/GenBank/DDBJ whole genome shotgun (WGS) entry which is preliminary data.</text>
</comment>
<accession>A0ABV2BMS8</accession>
<keyword evidence="2" id="KW-1185">Reference proteome</keyword>
<sequence>MRFLHSAMLLRPVNGIVAQMSWEQQAADQLGLSWRTRAFAAPDAKIPDAIRVDSGVQVDGRNKLRLAWAWVAFRFSYIRWLRAQKDVDVFILRHSVHDPFQYIFIRSCSKPVYLVHHTKELAELAGGGALGKLRSYAEAVLGRWSIRRAAGVIGVTPELSAYESDRACQPGKYTLNYPNGVMYSGQIMADRRQERPEFLFVASHFYDWHGLDLMLDAVERSQADFCLHIVGNIFDADLDRCQRDSRIVVHGTLNADEISALAERCWLGLTSFALGRKGMKQACTLKVREYLMLGLPVYSGHEDVFDNAFPFYRQGPVDMVSILNYAQTVRAADRAEVSQKAHPYIAKTSLIADLARALTEQEEAKRL</sequence>
<name>A0ABV2BMS8_9BURK</name>
<gene>
    <name evidence="1" type="ORF">ABU900_17350</name>
</gene>